<sequence>MSEFLIITGVSGAGGSTAGDTFEDLGWFVIDNLPPALIAKVVELVQTPGSTTEKVALVVRTEHYLEELATALDQLRKSQARVRVLFLEASDEVLVRRYENTRRRHPMSGADRVSEAIERERALLEEVKSEADLVVDTSDLNVHQLRDRLLDLFARESETPLQTSIVSFGYKHGLPLDVDLVFDCRFLPNPHWVDSLRPLTGLDEPVQQYVASQPETGEFLKRLDDLLELLLPAFVKEGKSYLSIGVGCTGGTHRSVYLAEELGVILRKRGFHPMVKHRDLGK</sequence>
<evidence type="ECO:0000259" key="6">
    <source>
        <dbReference type="Pfam" id="PF22740"/>
    </source>
</evidence>
<evidence type="ECO:0000256" key="4">
    <source>
        <dbReference type="HAMAP-Rule" id="MF_00636"/>
    </source>
</evidence>
<gene>
    <name evidence="7" type="ORF">AVDCRST_MAG10-3014</name>
</gene>
<dbReference type="AlphaFoldDB" id="A0A6J4IZE7"/>
<dbReference type="PANTHER" id="PTHR30448:SF0">
    <property type="entry name" value="RNASE ADAPTER PROTEIN RAPZ"/>
    <property type="match status" value="1"/>
</dbReference>
<dbReference type="SUPFAM" id="SSF52540">
    <property type="entry name" value="P-loop containing nucleoside triphosphate hydrolases"/>
    <property type="match status" value="1"/>
</dbReference>
<evidence type="ECO:0000256" key="2">
    <source>
        <dbReference type="ARBA" id="ARBA00022840"/>
    </source>
</evidence>
<dbReference type="PANTHER" id="PTHR30448">
    <property type="entry name" value="RNASE ADAPTER PROTEIN RAPZ"/>
    <property type="match status" value="1"/>
</dbReference>
<reference evidence="7" key="1">
    <citation type="submission" date="2020-02" db="EMBL/GenBank/DDBJ databases">
        <authorList>
            <person name="Meier V. D."/>
        </authorList>
    </citation>
    <scope>NUCLEOTIDE SEQUENCE</scope>
    <source>
        <strain evidence="7">AVDCRST_MAG10</strain>
    </source>
</reference>
<comment type="caution">
    <text evidence="4">Lacks conserved residue(s) required for the propagation of feature annotation.</text>
</comment>
<evidence type="ECO:0000259" key="5">
    <source>
        <dbReference type="Pfam" id="PF03668"/>
    </source>
</evidence>
<feature type="domain" description="RapZ-like N-terminal" evidence="5">
    <location>
        <begin position="4"/>
        <end position="154"/>
    </location>
</feature>
<accession>A0A6J4IZE7</accession>
<dbReference type="NCBIfam" id="NF003828">
    <property type="entry name" value="PRK05416.1"/>
    <property type="match status" value="1"/>
</dbReference>
<dbReference type="Pfam" id="PF22740">
    <property type="entry name" value="PapZ_C"/>
    <property type="match status" value="1"/>
</dbReference>
<evidence type="ECO:0000256" key="3">
    <source>
        <dbReference type="ARBA" id="ARBA00023134"/>
    </source>
</evidence>
<keyword evidence="3 4" id="KW-0342">GTP-binding</keyword>
<keyword evidence="2 4" id="KW-0067">ATP-binding</keyword>
<feature type="domain" description="RapZ C-terminal" evidence="6">
    <location>
        <begin position="163"/>
        <end position="280"/>
    </location>
</feature>
<evidence type="ECO:0000313" key="7">
    <source>
        <dbReference type="EMBL" id="CAA9266059.1"/>
    </source>
</evidence>
<dbReference type="EMBL" id="CADCTB010000186">
    <property type="protein sequence ID" value="CAA9266059.1"/>
    <property type="molecule type" value="Genomic_DNA"/>
</dbReference>
<organism evidence="7">
    <name type="scientific">uncultured Acidimicrobiales bacterium</name>
    <dbReference type="NCBI Taxonomy" id="310071"/>
    <lineage>
        <taxon>Bacteria</taxon>
        <taxon>Bacillati</taxon>
        <taxon>Actinomycetota</taxon>
        <taxon>Acidimicrobiia</taxon>
        <taxon>Acidimicrobiales</taxon>
        <taxon>environmental samples</taxon>
    </lineage>
</organism>
<dbReference type="Gene3D" id="3.40.50.300">
    <property type="entry name" value="P-loop containing nucleotide triphosphate hydrolases"/>
    <property type="match status" value="1"/>
</dbReference>
<dbReference type="HAMAP" id="MF_00636">
    <property type="entry name" value="RapZ_like"/>
    <property type="match status" value="1"/>
</dbReference>
<keyword evidence="1 4" id="KW-0547">Nucleotide-binding</keyword>
<dbReference type="InterPro" id="IPR027417">
    <property type="entry name" value="P-loop_NTPase"/>
</dbReference>
<dbReference type="InterPro" id="IPR005337">
    <property type="entry name" value="RapZ-like"/>
</dbReference>
<dbReference type="Pfam" id="PF03668">
    <property type="entry name" value="RapZ-like_N"/>
    <property type="match status" value="1"/>
</dbReference>
<protein>
    <submittedName>
        <fullName evidence="7">RNase adapter protein RapZ</fullName>
    </submittedName>
</protein>
<dbReference type="GO" id="GO:0005524">
    <property type="term" value="F:ATP binding"/>
    <property type="evidence" value="ECO:0007669"/>
    <property type="project" value="UniProtKB-UniRule"/>
</dbReference>
<dbReference type="PIRSF" id="PIRSF005052">
    <property type="entry name" value="P-loopkin"/>
    <property type="match status" value="1"/>
</dbReference>
<dbReference type="InterPro" id="IPR053930">
    <property type="entry name" value="RapZ-like_N"/>
</dbReference>
<name>A0A6J4IZE7_9ACTN</name>
<proteinExistence type="inferred from homology"/>
<dbReference type="GO" id="GO:0005525">
    <property type="term" value="F:GTP binding"/>
    <property type="evidence" value="ECO:0007669"/>
    <property type="project" value="UniProtKB-UniRule"/>
</dbReference>
<evidence type="ECO:0000256" key="1">
    <source>
        <dbReference type="ARBA" id="ARBA00022741"/>
    </source>
</evidence>
<dbReference type="InterPro" id="IPR053931">
    <property type="entry name" value="RapZ_C"/>
</dbReference>